<dbReference type="Gene3D" id="1.20.1280.50">
    <property type="match status" value="1"/>
</dbReference>
<reference evidence="2 3" key="1">
    <citation type="submission" date="2016-11" db="EMBL/GenBank/DDBJ databases">
        <authorList>
            <consortium name="Urmite Genomes"/>
        </authorList>
    </citation>
    <scope>NUCLEOTIDE SEQUENCE [LARGE SCALE GENOMIC DNA]</scope>
    <source>
        <strain evidence="2 3">A11</strain>
    </source>
</reference>
<dbReference type="Pfam" id="PF12937">
    <property type="entry name" value="F-box-like"/>
    <property type="match status" value="1"/>
</dbReference>
<accession>A0A1M7XUQ6</accession>
<organism evidence="2 3">
    <name type="scientific">Cedratvirus A11</name>
    <dbReference type="NCBI Taxonomy" id="1903266"/>
    <lineage>
        <taxon>Viruses</taxon>
        <taxon>Pithoviruses</taxon>
        <taxon>Orthocedratvirinae</taxon>
        <taxon>Alphacedratvirus</taxon>
        <taxon>Alphacedratvirus aljazairmassiliense</taxon>
    </lineage>
</organism>
<dbReference type="EMBL" id="LT671577">
    <property type="protein sequence ID" value="SHO33310.1"/>
    <property type="molecule type" value="Genomic_DNA"/>
</dbReference>
<dbReference type="SUPFAM" id="SSF81383">
    <property type="entry name" value="F-box domain"/>
    <property type="match status" value="1"/>
</dbReference>
<protein>
    <submittedName>
        <fullName evidence="2">F-box domain</fullName>
    </submittedName>
</protein>
<dbReference type="KEGG" id="vg:30523199"/>
<name>A0A1M7XUQ6_9VIRU</name>
<dbReference type="Proteomes" id="UP000201465">
    <property type="component" value="Segment"/>
</dbReference>
<dbReference type="InterPro" id="IPR001810">
    <property type="entry name" value="F-box_dom"/>
</dbReference>
<evidence type="ECO:0000313" key="3">
    <source>
        <dbReference type="Proteomes" id="UP000201465"/>
    </source>
</evidence>
<dbReference type="InterPro" id="IPR036047">
    <property type="entry name" value="F-box-like_dom_sf"/>
</dbReference>
<gene>
    <name evidence="2" type="ORF">BQ3484_242</name>
</gene>
<dbReference type="RefSeq" id="YP_009329182.1">
    <property type="nucleotide sequence ID" value="NC_032108.1"/>
</dbReference>
<proteinExistence type="predicted"/>
<sequence length="209" mass="24055">MQDLPKELQEEILFSLREPGDLYRACSVSRGNRKICSSASFWRAKFRREGLPLLEEESASFNLQQWLESYEKSLQSAQLAHEELADPREDGINLADVYDLSLLPGLEDILEEAWEKVHSGENVTRVVTGVDNRGEEIFTETTDEYFIFLQPKIIAGERGYGYDIMRESTIDEGGRTHGDLEEIDTDVFMSREDAWKVYFGLFYFDSLEG</sequence>
<feature type="domain" description="F-box" evidence="1">
    <location>
        <begin position="2"/>
        <end position="47"/>
    </location>
</feature>
<keyword evidence="3" id="KW-1185">Reference proteome</keyword>
<evidence type="ECO:0000313" key="2">
    <source>
        <dbReference type="EMBL" id="SHO33310.1"/>
    </source>
</evidence>
<evidence type="ECO:0000259" key="1">
    <source>
        <dbReference type="Pfam" id="PF12937"/>
    </source>
</evidence>
<dbReference type="GeneID" id="30523199"/>